<sequence length="146" mass="16470">MSVIEASTSVDILEQSEQLGHMVVESDIYIEYKEAKKAMKEDPEAQEKINNFLSWKDQYEEVQRFGAYHPDYKTTAKQVRVVKREMDMHETVIRYRQAEKALDNLLTEISTLVAESVSSSIKVPTGNPFYDNQSCGCSTGGSCGCS</sequence>
<name>A0A1H2Q4T4_9BACI</name>
<dbReference type="PANTHER" id="PTHR38448:SF2">
    <property type="entry name" value="REGULATORY PROTEIN YLBF"/>
    <property type="match status" value="1"/>
</dbReference>
<dbReference type="Proteomes" id="UP000199488">
    <property type="component" value="Unassembled WGS sequence"/>
</dbReference>
<dbReference type="SUPFAM" id="SSF158622">
    <property type="entry name" value="YheA/YmcA-like"/>
    <property type="match status" value="1"/>
</dbReference>
<evidence type="ECO:0000313" key="2">
    <source>
        <dbReference type="EMBL" id="SDW02187.1"/>
    </source>
</evidence>
<dbReference type="AlphaFoldDB" id="A0A1H2Q4T4"/>
<dbReference type="Pfam" id="PF06133">
    <property type="entry name" value="Com_YlbF"/>
    <property type="match status" value="1"/>
</dbReference>
<dbReference type="InterPro" id="IPR052767">
    <property type="entry name" value="Bact_com_dev_regulator"/>
</dbReference>
<dbReference type="InterPro" id="IPR023378">
    <property type="entry name" value="YheA/YmcA-like_dom_sf"/>
</dbReference>
<accession>A0A1H2Q4T4</accession>
<dbReference type="EMBL" id="FNNC01000001">
    <property type="protein sequence ID" value="SDW02187.1"/>
    <property type="molecule type" value="Genomic_DNA"/>
</dbReference>
<dbReference type="STRING" id="1122204.SAMN05421781_0149"/>
<feature type="coiled-coil region" evidence="1">
    <location>
        <begin position="88"/>
        <end position="115"/>
    </location>
</feature>
<protein>
    <submittedName>
        <fullName evidence="2">Cell fate regulator YlbF, YheA/YmcA/DUF963 family (Controls sporulation, competence, biofilm development)</fullName>
    </submittedName>
</protein>
<keyword evidence="3" id="KW-1185">Reference proteome</keyword>
<keyword evidence="1" id="KW-0175">Coiled coil</keyword>
<dbReference type="OrthoDB" id="2157513at2"/>
<dbReference type="InterPro" id="IPR010368">
    <property type="entry name" value="Com_YlbF"/>
</dbReference>
<dbReference type="Gene3D" id="1.20.1500.10">
    <property type="entry name" value="YheA/YmcA-like"/>
    <property type="match status" value="1"/>
</dbReference>
<proteinExistence type="predicted"/>
<dbReference type="PANTHER" id="PTHR38448">
    <property type="entry name" value="REGULATORY PROTEIN YLBF-RELATED"/>
    <property type="match status" value="1"/>
</dbReference>
<dbReference type="RefSeq" id="WP_091610164.1">
    <property type="nucleotide sequence ID" value="NZ_FNNC01000001.1"/>
</dbReference>
<organism evidence="2 3">
    <name type="scientific">Marinococcus luteus</name>
    <dbReference type="NCBI Taxonomy" id="1122204"/>
    <lineage>
        <taxon>Bacteria</taxon>
        <taxon>Bacillati</taxon>
        <taxon>Bacillota</taxon>
        <taxon>Bacilli</taxon>
        <taxon>Bacillales</taxon>
        <taxon>Bacillaceae</taxon>
        <taxon>Marinococcus</taxon>
    </lineage>
</organism>
<evidence type="ECO:0000313" key="3">
    <source>
        <dbReference type="Proteomes" id="UP000199488"/>
    </source>
</evidence>
<reference evidence="2 3" key="1">
    <citation type="submission" date="2016-10" db="EMBL/GenBank/DDBJ databases">
        <authorList>
            <person name="de Groot N.N."/>
        </authorList>
    </citation>
    <scope>NUCLEOTIDE SEQUENCE [LARGE SCALE GENOMIC DNA]</scope>
    <source>
        <strain evidence="2 3">DSM 23126</strain>
    </source>
</reference>
<evidence type="ECO:0000256" key="1">
    <source>
        <dbReference type="SAM" id="Coils"/>
    </source>
</evidence>
<gene>
    <name evidence="2" type="ORF">SAMN05421781_0149</name>
</gene>